<feature type="region of interest" description="Disordered" evidence="1">
    <location>
        <begin position="72"/>
        <end position="94"/>
    </location>
</feature>
<sequence>MANQSLRQSRMLSYIAEFTTDLSHISGITISTIFIEIIGLPLAASNTDSLFVTTHGDVIGLDAEEVDGFELDGPDVDDVDAHDFHPKSVSDTHQ</sequence>
<reference evidence="2" key="1">
    <citation type="submission" date="2013-05" db="EMBL/GenBank/DDBJ databases">
        <authorList>
            <person name="Yim A.K.Y."/>
            <person name="Chan T.F."/>
            <person name="Ji K.M."/>
            <person name="Liu X.Y."/>
            <person name="Zhou J.W."/>
            <person name="Li R.Q."/>
            <person name="Yang K.Y."/>
            <person name="Li J."/>
            <person name="Li M."/>
            <person name="Law P.T.W."/>
            <person name="Wu Y.L."/>
            <person name="Cai Z.L."/>
            <person name="Qin H."/>
            <person name="Bao Y."/>
            <person name="Leung R.K.K."/>
            <person name="Ng P.K.S."/>
            <person name="Zou J."/>
            <person name="Zhong X.J."/>
            <person name="Ran P.X."/>
            <person name="Zhong N.S."/>
            <person name="Liu Z.G."/>
            <person name="Tsui S.K.W."/>
        </authorList>
    </citation>
    <scope>NUCLEOTIDE SEQUENCE</scope>
    <source>
        <strain evidence="2">Derf</strain>
        <tissue evidence="2">Whole organism</tissue>
    </source>
</reference>
<organism evidence="2 3">
    <name type="scientific">Dermatophagoides farinae</name>
    <name type="common">American house dust mite</name>
    <dbReference type="NCBI Taxonomy" id="6954"/>
    <lineage>
        <taxon>Eukaryota</taxon>
        <taxon>Metazoa</taxon>
        <taxon>Ecdysozoa</taxon>
        <taxon>Arthropoda</taxon>
        <taxon>Chelicerata</taxon>
        <taxon>Arachnida</taxon>
        <taxon>Acari</taxon>
        <taxon>Acariformes</taxon>
        <taxon>Sarcoptiformes</taxon>
        <taxon>Astigmata</taxon>
        <taxon>Psoroptidia</taxon>
        <taxon>Analgoidea</taxon>
        <taxon>Pyroglyphidae</taxon>
        <taxon>Dermatophagoidinae</taxon>
        <taxon>Dermatophagoides</taxon>
    </lineage>
</organism>
<comment type="caution">
    <text evidence="2">The sequence shown here is derived from an EMBL/GenBank/DDBJ whole genome shotgun (WGS) entry which is preliminary data.</text>
</comment>
<reference evidence="2" key="2">
    <citation type="journal article" date="2022" name="Res Sq">
        <title>Comparative Genomics Reveals Insights into the Divergent Evolution of Astigmatic Mites and Household Pest Adaptations.</title>
        <authorList>
            <person name="Xiong Q."/>
            <person name="Wan A.T.-Y."/>
            <person name="Liu X.-Y."/>
            <person name="Fung C.S.-H."/>
            <person name="Xiao X."/>
            <person name="Malainual N."/>
            <person name="Hou J."/>
            <person name="Wang L."/>
            <person name="Wang M."/>
            <person name="Yang K."/>
            <person name="Cui Y."/>
            <person name="Leung E."/>
            <person name="Nong W."/>
            <person name="Shin S.-K."/>
            <person name="Au S."/>
            <person name="Jeong K.Y."/>
            <person name="Chew F.T."/>
            <person name="Hui J."/>
            <person name="Leung T.F."/>
            <person name="Tungtrongchitr A."/>
            <person name="Zhong N."/>
            <person name="Liu Z."/>
            <person name="Tsui S."/>
        </authorList>
    </citation>
    <scope>NUCLEOTIDE SEQUENCE</scope>
    <source>
        <strain evidence="2">Derf</strain>
        <tissue evidence="2">Whole organism</tissue>
    </source>
</reference>
<proteinExistence type="predicted"/>
<evidence type="ECO:0000313" key="3">
    <source>
        <dbReference type="Proteomes" id="UP000790347"/>
    </source>
</evidence>
<feature type="compositionally biased region" description="Basic and acidic residues" evidence="1">
    <location>
        <begin position="79"/>
        <end position="94"/>
    </location>
</feature>
<dbReference type="Proteomes" id="UP000790347">
    <property type="component" value="Unassembled WGS sequence"/>
</dbReference>
<accession>A0A922HSJ9</accession>
<evidence type="ECO:0000313" key="2">
    <source>
        <dbReference type="EMBL" id="KAH9506520.1"/>
    </source>
</evidence>
<keyword evidence="3" id="KW-1185">Reference proteome</keyword>
<protein>
    <submittedName>
        <fullName evidence="2">Uncharacterized protein</fullName>
    </submittedName>
</protein>
<dbReference type="AlphaFoldDB" id="A0A922HSJ9"/>
<gene>
    <name evidence="2" type="ORF">DERF_011247</name>
</gene>
<dbReference type="EMBL" id="ASGP02000005">
    <property type="protein sequence ID" value="KAH9506520.1"/>
    <property type="molecule type" value="Genomic_DNA"/>
</dbReference>
<evidence type="ECO:0000256" key="1">
    <source>
        <dbReference type="SAM" id="MobiDB-lite"/>
    </source>
</evidence>
<name>A0A922HSJ9_DERFA</name>